<gene>
    <name evidence="1" type="ORF">G0P99_21660</name>
</gene>
<proteinExistence type="predicted"/>
<sequence length="71" mass="7811">MTVEPSPGGLSEGARLPDNAMVLINTAYYGLPPVESGWWYFKVDGQIYRANPSSRVILERVTHLANAAFKS</sequence>
<dbReference type="RefSeq" id="WP_164132571.1">
    <property type="nucleotide sequence ID" value="NZ_JAAGOX010000055.1"/>
</dbReference>
<name>A0A6B2NYR0_9RHOB</name>
<dbReference type="EMBL" id="JAAGOX010000055">
    <property type="protein sequence ID" value="NDW47559.1"/>
    <property type="molecule type" value="Genomic_DNA"/>
</dbReference>
<reference evidence="1" key="1">
    <citation type="submission" date="2020-02" db="EMBL/GenBank/DDBJ databases">
        <title>Delineation of the pyrene-degrading pathway in Roseobacter clade bacteria by genomic analysis.</title>
        <authorList>
            <person name="Zhou H."/>
            <person name="Wang H."/>
        </authorList>
    </citation>
    <scope>NUCLEOTIDE SEQUENCE</scope>
    <source>
        <strain evidence="1">PrR005</strain>
    </source>
</reference>
<comment type="caution">
    <text evidence="1">The sequence shown here is derived from an EMBL/GenBank/DDBJ whole genome shotgun (WGS) entry which is preliminary data.</text>
</comment>
<accession>A0A6B2NYR0</accession>
<evidence type="ECO:0000313" key="1">
    <source>
        <dbReference type="EMBL" id="NDW47559.1"/>
    </source>
</evidence>
<organism evidence="1">
    <name type="scientific">Ruegeria sp. PrR005</name>
    <dbReference type="NCBI Taxonomy" id="2706882"/>
    <lineage>
        <taxon>Bacteria</taxon>
        <taxon>Pseudomonadati</taxon>
        <taxon>Pseudomonadota</taxon>
        <taxon>Alphaproteobacteria</taxon>
        <taxon>Rhodobacterales</taxon>
        <taxon>Roseobacteraceae</taxon>
        <taxon>Ruegeria</taxon>
    </lineage>
</organism>
<dbReference type="AlphaFoldDB" id="A0A6B2NYR0"/>
<protein>
    <submittedName>
        <fullName evidence="1">Uncharacterized protein</fullName>
    </submittedName>
</protein>